<dbReference type="InterPro" id="IPR017970">
    <property type="entry name" value="Homeobox_CS"/>
</dbReference>
<dbReference type="GO" id="GO:0000978">
    <property type="term" value="F:RNA polymerase II cis-regulatory region sequence-specific DNA binding"/>
    <property type="evidence" value="ECO:0007669"/>
    <property type="project" value="TreeGrafter"/>
</dbReference>
<dbReference type="EMBL" id="CAJNOJ010000034">
    <property type="protein sequence ID" value="CAF0903867.1"/>
    <property type="molecule type" value="Genomic_DNA"/>
</dbReference>
<dbReference type="Gene3D" id="1.10.10.60">
    <property type="entry name" value="Homeodomain-like"/>
    <property type="match status" value="1"/>
</dbReference>
<evidence type="ECO:0000256" key="4">
    <source>
        <dbReference type="PROSITE-ProRule" id="PRU00108"/>
    </source>
</evidence>
<dbReference type="OrthoDB" id="6159439at2759"/>
<dbReference type="Proteomes" id="UP000663828">
    <property type="component" value="Unassembled WGS sequence"/>
</dbReference>
<evidence type="ECO:0000313" key="10">
    <source>
        <dbReference type="Proteomes" id="UP000663852"/>
    </source>
</evidence>
<comment type="subcellular location">
    <subcellularLocation>
        <location evidence="4 5">Nucleus</location>
    </subcellularLocation>
</comment>
<reference evidence="7" key="1">
    <citation type="submission" date="2021-02" db="EMBL/GenBank/DDBJ databases">
        <authorList>
            <person name="Nowell W R."/>
        </authorList>
    </citation>
    <scope>NUCLEOTIDE SEQUENCE</scope>
</reference>
<dbReference type="PANTHER" id="PTHR24327:SF41">
    <property type="entry name" value="BRAIN-SPECIFIC HOMEOBOX PROTEIN"/>
    <property type="match status" value="1"/>
</dbReference>
<comment type="caution">
    <text evidence="7">The sequence shown here is derived from an EMBL/GenBank/DDBJ whole genome shotgun (WGS) entry which is preliminary data.</text>
</comment>
<dbReference type="PANTHER" id="PTHR24327">
    <property type="entry name" value="HOMEOBOX PROTEIN"/>
    <property type="match status" value="1"/>
</dbReference>
<dbReference type="PROSITE" id="PS00027">
    <property type="entry name" value="HOMEOBOX_1"/>
    <property type="match status" value="1"/>
</dbReference>
<dbReference type="SMART" id="SM00389">
    <property type="entry name" value="HOX"/>
    <property type="match status" value="1"/>
</dbReference>
<dbReference type="EMBL" id="CAJNOR010003095">
    <property type="protein sequence ID" value="CAF1377079.1"/>
    <property type="molecule type" value="Genomic_DNA"/>
</dbReference>
<gene>
    <name evidence="7" type="ORF">EDS130_LOCUS9912</name>
    <name evidence="8" type="ORF">XAT740_LOCUS32863</name>
</gene>
<evidence type="ECO:0000256" key="1">
    <source>
        <dbReference type="ARBA" id="ARBA00023125"/>
    </source>
</evidence>
<dbReference type="Proteomes" id="UP000663852">
    <property type="component" value="Unassembled WGS sequence"/>
</dbReference>
<dbReference type="GO" id="GO:0000981">
    <property type="term" value="F:DNA-binding transcription factor activity, RNA polymerase II-specific"/>
    <property type="evidence" value="ECO:0007669"/>
    <property type="project" value="InterPro"/>
</dbReference>
<keyword evidence="9" id="KW-1185">Reference proteome</keyword>
<protein>
    <recommendedName>
        <fullName evidence="6">Homeobox domain-containing protein</fullName>
    </recommendedName>
</protein>
<dbReference type="SUPFAM" id="SSF46689">
    <property type="entry name" value="Homeodomain-like"/>
    <property type="match status" value="1"/>
</dbReference>
<feature type="domain" description="Homeobox" evidence="6">
    <location>
        <begin position="108"/>
        <end position="168"/>
    </location>
</feature>
<evidence type="ECO:0000313" key="8">
    <source>
        <dbReference type="EMBL" id="CAF1377079.1"/>
    </source>
</evidence>
<dbReference type="AlphaFoldDB" id="A0A813ZVI6"/>
<dbReference type="GO" id="GO:0005634">
    <property type="term" value="C:nucleus"/>
    <property type="evidence" value="ECO:0007669"/>
    <property type="project" value="UniProtKB-SubCell"/>
</dbReference>
<accession>A0A813ZVI6</accession>
<name>A0A813ZVI6_ADIRI</name>
<dbReference type="InterPro" id="IPR050460">
    <property type="entry name" value="Distal-less_Homeobox_TF"/>
</dbReference>
<dbReference type="CDD" id="cd00086">
    <property type="entry name" value="homeodomain"/>
    <property type="match status" value="1"/>
</dbReference>
<evidence type="ECO:0000256" key="3">
    <source>
        <dbReference type="ARBA" id="ARBA00023242"/>
    </source>
</evidence>
<sequence length="176" mass="20518">MEDHCSVSPSSVASSYEETDLISTNTHEQLFNAALVCNSMRSKTSVVRHNFKSIEQLLSPTPVFHDKNNDTGYDSLLSICSHNQCDDEDELKNLQPKISSTPYIRKETKVKKPRTAFTDDQKQCLERFYSLNRYPDPSQMEALSQLLSLEERVIRVWFQNKRSRERIYPKFVYDLE</sequence>
<organism evidence="7 10">
    <name type="scientific">Adineta ricciae</name>
    <name type="common">Rotifer</name>
    <dbReference type="NCBI Taxonomy" id="249248"/>
    <lineage>
        <taxon>Eukaryota</taxon>
        <taxon>Metazoa</taxon>
        <taxon>Spiralia</taxon>
        <taxon>Gnathifera</taxon>
        <taxon>Rotifera</taxon>
        <taxon>Eurotatoria</taxon>
        <taxon>Bdelloidea</taxon>
        <taxon>Adinetida</taxon>
        <taxon>Adinetidae</taxon>
        <taxon>Adineta</taxon>
    </lineage>
</organism>
<keyword evidence="3 4" id="KW-0539">Nucleus</keyword>
<dbReference type="Pfam" id="PF00046">
    <property type="entry name" value="Homeodomain"/>
    <property type="match status" value="1"/>
</dbReference>
<feature type="DNA-binding region" description="Homeobox" evidence="4">
    <location>
        <begin position="110"/>
        <end position="169"/>
    </location>
</feature>
<evidence type="ECO:0000256" key="2">
    <source>
        <dbReference type="ARBA" id="ARBA00023155"/>
    </source>
</evidence>
<dbReference type="PROSITE" id="PS50071">
    <property type="entry name" value="HOMEOBOX_2"/>
    <property type="match status" value="1"/>
</dbReference>
<proteinExistence type="predicted"/>
<keyword evidence="1 4" id="KW-0238">DNA-binding</keyword>
<dbReference type="InterPro" id="IPR009057">
    <property type="entry name" value="Homeodomain-like_sf"/>
</dbReference>
<evidence type="ECO:0000313" key="7">
    <source>
        <dbReference type="EMBL" id="CAF0903867.1"/>
    </source>
</evidence>
<evidence type="ECO:0000256" key="5">
    <source>
        <dbReference type="RuleBase" id="RU000682"/>
    </source>
</evidence>
<keyword evidence="2 4" id="KW-0371">Homeobox</keyword>
<evidence type="ECO:0000313" key="9">
    <source>
        <dbReference type="Proteomes" id="UP000663828"/>
    </source>
</evidence>
<evidence type="ECO:0000259" key="6">
    <source>
        <dbReference type="PROSITE" id="PS50071"/>
    </source>
</evidence>
<dbReference type="InterPro" id="IPR001356">
    <property type="entry name" value="HD"/>
</dbReference>